<evidence type="ECO:0000259" key="7">
    <source>
        <dbReference type="Pfam" id="PF14322"/>
    </source>
</evidence>
<proteinExistence type="inferred from homology"/>
<evidence type="ECO:0000256" key="5">
    <source>
        <dbReference type="ARBA" id="ARBA00023237"/>
    </source>
</evidence>
<keyword evidence="3" id="KW-0732">Signal</keyword>
<evidence type="ECO:0000313" key="8">
    <source>
        <dbReference type="EMBL" id="KIO46002.1"/>
    </source>
</evidence>
<evidence type="ECO:0000256" key="2">
    <source>
        <dbReference type="ARBA" id="ARBA00006275"/>
    </source>
</evidence>
<evidence type="ECO:0008006" key="10">
    <source>
        <dbReference type="Google" id="ProtNLM"/>
    </source>
</evidence>
<evidence type="ECO:0000313" key="9">
    <source>
        <dbReference type="Proteomes" id="UP000031980"/>
    </source>
</evidence>
<dbReference type="Proteomes" id="UP000031980">
    <property type="component" value="Unassembled WGS sequence"/>
</dbReference>
<organism evidence="8 9">
    <name type="scientific">Sanguibacteroides justesenii</name>
    <dbReference type="NCBI Taxonomy" id="1547597"/>
    <lineage>
        <taxon>Bacteria</taxon>
        <taxon>Pseudomonadati</taxon>
        <taxon>Bacteroidota</taxon>
        <taxon>Bacteroidia</taxon>
        <taxon>Bacteroidales</taxon>
        <taxon>Porphyromonadaceae</taxon>
        <taxon>Sanguibacteroides</taxon>
    </lineage>
</organism>
<dbReference type="InterPro" id="IPR033985">
    <property type="entry name" value="SusD-like_N"/>
</dbReference>
<protein>
    <recommendedName>
        <fullName evidence="10">RagB/SusD family nutrient uptake outer membrane protein</fullName>
    </recommendedName>
</protein>
<feature type="domain" description="RagB/SusD" evidence="6">
    <location>
        <begin position="307"/>
        <end position="454"/>
    </location>
</feature>
<dbReference type="SUPFAM" id="SSF48452">
    <property type="entry name" value="TPR-like"/>
    <property type="match status" value="1"/>
</dbReference>
<dbReference type="Gene3D" id="1.25.40.390">
    <property type="match status" value="1"/>
</dbReference>
<evidence type="ECO:0000256" key="1">
    <source>
        <dbReference type="ARBA" id="ARBA00004442"/>
    </source>
</evidence>
<evidence type="ECO:0000256" key="3">
    <source>
        <dbReference type="ARBA" id="ARBA00022729"/>
    </source>
</evidence>
<accession>A0A0C3NIK8</accession>
<dbReference type="InterPro" id="IPR011990">
    <property type="entry name" value="TPR-like_helical_dom_sf"/>
</dbReference>
<name>A0A0C3NIK8_9PORP</name>
<reference evidence="8 9" key="1">
    <citation type="submission" date="2014-07" db="EMBL/GenBank/DDBJ databases">
        <title>Porphyromonadaceae bacterium OUH 308042 = ATCC BAA-2681 = DSM 28342 draft genome.</title>
        <authorList>
            <person name="Sydenham T.V."/>
            <person name="Hasman H."/>
            <person name="Justensen U.S."/>
        </authorList>
    </citation>
    <scope>NUCLEOTIDE SEQUENCE [LARGE SCALE GENOMIC DNA]</scope>
    <source>
        <strain evidence="8 9">OUH 308042</strain>
    </source>
</reference>
<dbReference type="Pfam" id="PF07980">
    <property type="entry name" value="SusD_RagB"/>
    <property type="match status" value="1"/>
</dbReference>
<dbReference type="Pfam" id="PF14322">
    <property type="entry name" value="SusD-like_3"/>
    <property type="match status" value="1"/>
</dbReference>
<evidence type="ECO:0000259" key="6">
    <source>
        <dbReference type="Pfam" id="PF07980"/>
    </source>
</evidence>
<keyword evidence="5" id="KW-0998">Cell outer membrane</keyword>
<feature type="domain" description="SusD-like N-terminal" evidence="7">
    <location>
        <begin position="100"/>
        <end position="204"/>
    </location>
</feature>
<dbReference type="AlphaFoldDB" id="A0A0C3NIK8"/>
<dbReference type="EMBL" id="JPIU01000037">
    <property type="protein sequence ID" value="KIO46002.1"/>
    <property type="molecule type" value="Genomic_DNA"/>
</dbReference>
<sequence>MKNIVVIILIAWSISSCSDWLDVQPKTAIPADKLFETESGFKDALTGFYLKMTDIGLYGKELSYGYIEALACNYDGYPEFGGLSWKPRIYEYDNLFLSKKDGIYLKMYNIIVNINNFLGYLEKNRSVIKTEHYYEVMKAEALGLRAFLHFDLLRLFGPVYKVNPAAKAISYRTTFDRQATPALPANQVVDLLLKDLQTADSLLEKHDTRFFWKSYEREDEPGYELFLDQRQTRMNVYAVKAMLARVYCYKGDDESKVKAVEYANEVIEAPYFELYKNARSFLYNEQIFGLNIYEFDKIVTEHFNTAIDYTSAEQHFNILQSRFQKIYEWGEGGNSDWRSQSQCFKDKNEGGGYKYCRKYEQDGLTDYNGKDMLALIRLPEMYYIVAECADAATSAEALNTVRWARGISYDDEIIAGAHYDRLDTRPEYDNSQTYRVNEIMKEYRKEFYAEGKLFYFYKLHNYVTYEGAPLKDVRDKYRWPLPDDEIIFGNND</sequence>
<keyword evidence="4" id="KW-0472">Membrane</keyword>
<comment type="subcellular location">
    <subcellularLocation>
        <location evidence="1">Cell outer membrane</location>
    </subcellularLocation>
</comment>
<dbReference type="InterPro" id="IPR012944">
    <property type="entry name" value="SusD_RagB_dom"/>
</dbReference>
<gene>
    <name evidence="8" type="ORF">BA92_06080</name>
</gene>
<evidence type="ECO:0000256" key="4">
    <source>
        <dbReference type="ARBA" id="ARBA00023136"/>
    </source>
</evidence>
<keyword evidence="9" id="KW-1185">Reference proteome</keyword>
<comment type="similarity">
    <text evidence="2">Belongs to the SusD family.</text>
</comment>
<dbReference type="PROSITE" id="PS51257">
    <property type="entry name" value="PROKAR_LIPOPROTEIN"/>
    <property type="match status" value="1"/>
</dbReference>
<dbReference type="RefSeq" id="WP_041505001.1">
    <property type="nucleotide sequence ID" value="NZ_JPIU01000037.1"/>
</dbReference>
<comment type="caution">
    <text evidence="8">The sequence shown here is derived from an EMBL/GenBank/DDBJ whole genome shotgun (WGS) entry which is preliminary data.</text>
</comment>